<evidence type="ECO:0000256" key="4">
    <source>
        <dbReference type="ARBA" id="ARBA00020248"/>
    </source>
</evidence>
<dbReference type="GO" id="GO:0005694">
    <property type="term" value="C:chromosome"/>
    <property type="evidence" value="ECO:0007669"/>
    <property type="project" value="UniProtKB-SubCell"/>
</dbReference>
<dbReference type="Pfam" id="PF17674">
    <property type="entry name" value="HHH_9"/>
    <property type="match status" value="1"/>
</dbReference>
<sequence>EEAVLDEEDLDLIGEANPEYQRREPPRPKFKRLKQGHKEDRANNEPRGMFSDDEDDVADNYDDRRAAANDPFGGDEFADFIEEDDPDDDGRDQDKDDAEVRRPARKGPGGIADMQSTGLDEASLEDMRAAFGDGTEYDWALEQEAVDEDQHERDKVLELKDVFEPSQLIDRMLTDEDNEIRNLDVPERFQIARKIYKQPELSDEEAAARAREESLWISNMMLPKKRFGLDGIEEPFQKSIAKVLDLMNREDFEVPFIFQHRKDYLIHAAKVDITPDPNNHGEPDYEVKAEKLLNQSDLWEVFDLDLKFRALVEKREALQRAYDNLKAVSPEFEDEVFVEMLPGAVTMEELQDIQDYLHFQYSAQLKDASLMDAEANGIQKRSRATRSVYERLRSGKVYHLVKAFGITADQFAQNALHSGRKRYTEDTSERPDDMADGLIDPPEYNTGSHVLRAAKAMFAEEIATSPRMRSLMRRTYYTGGEFDCYRTEKGLKKIDEDHSYYEFKYLRGQTFNAIARRPDLYLRMLKAEDEGLVDVKLSIQGFREFKQKLYQEIESDNFSEIADAWNALRREVLDMALQKLEKIIVKGVKETMKTECENQIARSCREEYSKRLDQAPYKPKGMVLGTVPRILALSNGTGNIRDAICWAWVEEDGRVLENGKFTDLRLGNSEKLIPDGRDIAAFVELVERRKPDVIAVSGFSVETRKLYKDLQDIIEERNLRGASFEDDDGREVSAKLEVIIVNDEVARLYHTSERSFVDYPGLAPTTKYCVALAKYLQDPMKEYAALGRDIISISFDPSQNLVPEEKLLKALETAMVDMVNLVGVDINEAVADPYIANLLPYVCGLGPRKAAQLLKVINLNGGRVSTRDELVGDPSMNKKQAVGPKVWANCASFVYIEFDPTDLDLEYLDNTRVHPEDYEIARKMAADAMELDEEDIKAETDENGLAAIVRKLKKEEQEERVNDLVLEEYAEQLEIKFNQKKRATLETIRAELQQPYEELRRNFALLSTDEIFTMLTGETKESLAEGMVVPVKIRKVFSDHIEVKLDCGVDGNVADTEYPDGVGQDTGLDPRQVYSVHQTVQGKLMFLNRKALTASLSFRESELRRPYRRPLDHHHNEWDEAQEAQDKKEAIKESDEKAGRVQRVIKHPLFRPFNATQAEEFLGSQGRGDVVIRPSSKGMDHLAVTWKVSDSVYQHIDVLELDKDNEFSVGRTLKIAGKYSYSDLDELIVNHVKAMAKKVDEMMGDERYQSGSRQQTEQWLTTYTEANPKRSMYAFCINPKYPGYFFLCFKAGQHAALASWPVKVIPNAFELQRNAYPDMRALKNGFKLLYQSTGGQGIAAKMGIRGGR</sequence>
<dbReference type="GO" id="GO:0031491">
    <property type="term" value="F:nucleosome binding"/>
    <property type="evidence" value="ECO:0007669"/>
    <property type="project" value="TreeGrafter"/>
</dbReference>
<evidence type="ECO:0000256" key="6">
    <source>
        <dbReference type="ARBA" id="ARBA00022999"/>
    </source>
</evidence>
<dbReference type="Pfam" id="PF14641">
    <property type="entry name" value="HTH_44"/>
    <property type="match status" value="1"/>
</dbReference>
<dbReference type="PANTHER" id="PTHR10145">
    <property type="entry name" value="TRANSCRIPTION ELONGATION FACTOR SPT6"/>
    <property type="match status" value="1"/>
</dbReference>
<dbReference type="InterPro" id="IPR012340">
    <property type="entry name" value="NA-bd_OB-fold"/>
</dbReference>
<dbReference type="SUPFAM" id="SSF47781">
    <property type="entry name" value="RuvA domain 2-like"/>
    <property type="match status" value="2"/>
</dbReference>
<dbReference type="InterPro" id="IPR003029">
    <property type="entry name" value="S1_domain"/>
</dbReference>
<feature type="compositionally biased region" description="Acidic residues" evidence="14">
    <location>
        <begin position="76"/>
        <end position="91"/>
    </location>
</feature>
<dbReference type="InterPro" id="IPR055179">
    <property type="entry name" value="Tex-like_central_region"/>
</dbReference>
<comment type="function">
    <text evidence="12">Histone H3-H4 chaperone that plays a role in maintenance of chromatin structure during RNA polymerase II transcription elongation thereby repressing transcription initiation from cryptic promoters. Mediates the reassembly of nucleosomes onto the promoters of at least a selected set of genes during repression; the nucleosome reassembly is essential for transcriptional repression. Essential for viability.</text>
</comment>
<keyword evidence="7" id="KW-0804">Transcription</keyword>
<dbReference type="FunFam" id="3.30.420.140:FF:000007">
    <property type="entry name" value="Transcription elongation factor SPT6"/>
    <property type="match status" value="1"/>
</dbReference>
<feature type="compositionally biased region" description="Acidic residues" evidence="14">
    <location>
        <begin position="51"/>
        <end position="60"/>
    </location>
</feature>
<name>A0A4U0W1X7_9PEZI</name>
<dbReference type="FunFam" id="1.10.10.2740:FF:000002">
    <property type="entry name" value="Transcription elongation factor Spt6"/>
    <property type="match status" value="1"/>
</dbReference>
<evidence type="ECO:0000313" key="16">
    <source>
        <dbReference type="EMBL" id="TKA56087.1"/>
    </source>
</evidence>
<evidence type="ECO:0000256" key="1">
    <source>
        <dbReference type="ARBA" id="ARBA00004123"/>
    </source>
</evidence>
<evidence type="ECO:0000313" key="17">
    <source>
        <dbReference type="Proteomes" id="UP000308768"/>
    </source>
</evidence>
<dbReference type="InterPro" id="IPR036860">
    <property type="entry name" value="SH2_dom_sf"/>
</dbReference>
<keyword evidence="16" id="KW-0648">Protein biosynthesis</keyword>
<keyword evidence="16" id="KW-0251">Elongation factor</keyword>
<dbReference type="Proteomes" id="UP000308768">
    <property type="component" value="Unassembled WGS sequence"/>
</dbReference>
<dbReference type="PIRSF" id="PIRSF036947">
    <property type="entry name" value="Spt6"/>
    <property type="match status" value="1"/>
</dbReference>
<dbReference type="InterPro" id="IPR041692">
    <property type="entry name" value="HHH_9"/>
</dbReference>
<dbReference type="SUPFAM" id="SSF50249">
    <property type="entry name" value="Nucleic acid-binding proteins"/>
    <property type="match status" value="1"/>
</dbReference>
<dbReference type="Pfam" id="PF22706">
    <property type="entry name" value="Tex_central_region"/>
    <property type="match status" value="1"/>
</dbReference>
<dbReference type="InterPro" id="IPR032706">
    <property type="entry name" value="Spt6_HHH"/>
</dbReference>
<comment type="caution">
    <text evidence="16">The sequence shown here is derived from an EMBL/GenBank/DDBJ whole genome shotgun (WGS) entry which is preliminary data.</text>
</comment>
<feature type="non-terminal residue" evidence="16">
    <location>
        <position position="1"/>
    </location>
</feature>
<evidence type="ECO:0000256" key="3">
    <source>
        <dbReference type="ARBA" id="ARBA00009253"/>
    </source>
</evidence>
<dbReference type="STRING" id="331657.A0A4U0W1X7"/>
<dbReference type="Pfam" id="PF14639">
    <property type="entry name" value="YqgF"/>
    <property type="match status" value="1"/>
</dbReference>
<protein>
    <recommendedName>
        <fullName evidence="4">Transcription elongation factor SPT6</fullName>
    </recommendedName>
    <alternativeName>
        <fullName evidence="9 11">Chromatin Elongation factor SPT6</fullName>
    </alternativeName>
    <alternativeName>
        <fullName evidence="10">Transcription elongation factor spt6</fullName>
    </alternativeName>
</protein>
<evidence type="ECO:0000256" key="2">
    <source>
        <dbReference type="ARBA" id="ARBA00004286"/>
    </source>
</evidence>
<keyword evidence="17" id="KW-1185">Reference proteome</keyword>
<dbReference type="Pfam" id="PF21710">
    <property type="entry name" value="Spt6_S1"/>
    <property type="match status" value="1"/>
</dbReference>
<evidence type="ECO:0000256" key="5">
    <source>
        <dbReference type="ARBA" id="ARBA00022454"/>
    </source>
</evidence>
<dbReference type="InterPro" id="IPR023319">
    <property type="entry name" value="Tex-like_HTH_dom_sf"/>
</dbReference>
<dbReference type="GO" id="GO:0034728">
    <property type="term" value="P:nucleosome organization"/>
    <property type="evidence" value="ECO:0007669"/>
    <property type="project" value="TreeGrafter"/>
</dbReference>
<dbReference type="InterPro" id="IPR023323">
    <property type="entry name" value="Tex-like_dom_sf"/>
</dbReference>
<dbReference type="FunFam" id="3.30.505.10:FF:000065">
    <property type="entry name" value="Transcription elongation factor SPT6"/>
    <property type="match status" value="1"/>
</dbReference>
<evidence type="ECO:0000256" key="7">
    <source>
        <dbReference type="ARBA" id="ARBA00023163"/>
    </source>
</evidence>
<gene>
    <name evidence="16" type="ORF">B0A49_11138</name>
</gene>
<evidence type="ECO:0000256" key="10">
    <source>
        <dbReference type="ARBA" id="ARBA00070625"/>
    </source>
</evidence>
<dbReference type="Pfam" id="PF14635">
    <property type="entry name" value="HHH_7"/>
    <property type="match status" value="1"/>
</dbReference>
<dbReference type="Pfam" id="PF14633">
    <property type="entry name" value="SH2_2"/>
    <property type="match status" value="1"/>
</dbReference>
<feature type="domain" description="S1 motif" evidence="15">
    <location>
        <begin position="1026"/>
        <end position="1099"/>
    </location>
</feature>
<dbReference type="GO" id="GO:0042393">
    <property type="term" value="F:histone binding"/>
    <property type="evidence" value="ECO:0007669"/>
    <property type="project" value="TreeGrafter"/>
</dbReference>
<dbReference type="GO" id="GO:0003746">
    <property type="term" value="F:translation elongation factor activity"/>
    <property type="evidence" value="ECO:0007669"/>
    <property type="project" value="UniProtKB-KW"/>
</dbReference>
<keyword evidence="13" id="KW-0175">Coiled coil</keyword>
<dbReference type="SUPFAM" id="SSF158832">
    <property type="entry name" value="Tex N-terminal region-like"/>
    <property type="match status" value="1"/>
</dbReference>
<dbReference type="InterPro" id="IPR028231">
    <property type="entry name" value="Spt6_YqgF"/>
</dbReference>
<dbReference type="SUPFAM" id="SSF55550">
    <property type="entry name" value="SH2 domain"/>
    <property type="match status" value="1"/>
</dbReference>
<dbReference type="Gene3D" id="3.30.420.140">
    <property type="entry name" value="YqgF/RNase H-like domain"/>
    <property type="match status" value="1"/>
</dbReference>
<dbReference type="InterPro" id="IPR028083">
    <property type="entry name" value="Spt6_acidic_N_dom"/>
</dbReference>
<dbReference type="CDD" id="cd09928">
    <property type="entry name" value="SH2_Cterm_SPT6_like"/>
    <property type="match status" value="1"/>
</dbReference>
<dbReference type="EMBL" id="NAJN01002197">
    <property type="protein sequence ID" value="TKA56087.1"/>
    <property type="molecule type" value="Genomic_DNA"/>
</dbReference>
<dbReference type="Gene3D" id="1.10.10.2740">
    <property type="entry name" value="Spt6, Death-like domain"/>
    <property type="match status" value="1"/>
</dbReference>
<organism evidence="16 17">
    <name type="scientific">Cryomyces minteri</name>
    <dbReference type="NCBI Taxonomy" id="331657"/>
    <lineage>
        <taxon>Eukaryota</taxon>
        <taxon>Fungi</taxon>
        <taxon>Dikarya</taxon>
        <taxon>Ascomycota</taxon>
        <taxon>Pezizomycotina</taxon>
        <taxon>Dothideomycetes</taxon>
        <taxon>Dothideomycetes incertae sedis</taxon>
        <taxon>Cryomyces</taxon>
    </lineage>
</organism>
<dbReference type="PROSITE" id="PS50126">
    <property type="entry name" value="S1"/>
    <property type="match status" value="1"/>
</dbReference>
<dbReference type="InterPro" id="IPR035018">
    <property type="entry name" value="Spt6_SH2_C"/>
</dbReference>
<dbReference type="InterPro" id="IPR035420">
    <property type="entry name" value="Spt6_SH2"/>
</dbReference>
<dbReference type="InterPro" id="IPR042066">
    <property type="entry name" value="Spt6_death-like"/>
</dbReference>
<dbReference type="InterPro" id="IPR049540">
    <property type="entry name" value="Spt6-like_S1"/>
</dbReference>
<proteinExistence type="inferred from homology"/>
<dbReference type="InterPro" id="IPR012337">
    <property type="entry name" value="RNaseH-like_sf"/>
</dbReference>
<dbReference type="GO" id="GO:0140673">
    <property type="term" value="P:transcription elongation-coupled chromatin remodeling"/>
    <property type="evidence" value="ECO:0007669"/>
    <property type="project" value="InterPro"/>
</dbReference>
<evidence type="ECO:0000256" key="12">
    <source>
        <dbReference type="ARBA" id="ARBA00093389"/>
    </source>
</evidence>
<dbReference type="Gene3D" id="3.30.505.10">
    <property type="entry name" value="SH2 domain"/>
    <property type="match status" value="2"/>
</dbReference>
<comment type="similarity">
    <text evidence="3">Belongs to the SPT6 family.</text>
</comment>
<feature type="region of interest" description="Disordered" evidence="14">
    <location>
        <begin position="1113"/>
        <end position="1137"/>
    </location>
</feature>
<dbReference type="Gene3D" id="1.10.10.650">
    <property type="entry name" value="RuvA domain 2-like"/>
    <property type="match status" value="1"/>
</dbReference>
<keyword evidence="8" id="KW-0539">Nucleus</keyword>
<evidence type="ECO:0000256" key="13">
    <source>
        <dbReference type="SAM" id="Coils"/>
    </source>
</evidence>
<evidence type="ECO:0000259" key="15">
    <source>
        <dbReference type="PROSITE" id="PS50126"/>
    </source>
</evidence>
<dbReference type="InterPro" id="IPR017072">
    <property type="entry name" value="TF_Spt6"/>
</dbReference>
<comment type="subcellular location">
    <subcellularLocation>
        <location evidence="2">Chromosome</location>
    </subcellularLocation>
    <subcellularLocation>
        <location evidence="1">Nucleus</location>
    </subcellularLocation>
</comment>
<keyword evidence="6" id="KW-0727">SH2 domain</keyword>
<dbReference type="GO" id="GO:0008023">
    <property type="term" value="C:transcription elongation factor complex"/>
    <property type="evidence" value="ECO:0007669"/>
    <property type="project" value="TreeGrafter"/>
</dbReference>
<dbReference type="FunFam" id="3.30.505.10:FF:000056">
    <property type="entry name" value="Transcription elongation factor Spt6"/>
    <property type="match status" value="1"/>
</dbReference>
<feature type="region of interest" description="Disordered" evidence="14">
    <location>
        <begin position="1"/>
        <end position="119"/>
    </location>
</feature>
<dbReference type="InterPro" id="IPR010994">
    <property type="entry name" value="RuvA_2-like"/>
</dbReference>
<dbReference type="SUPFAM" id="SSF53098">
    <property type="entry name" value="Ribonuclease H-like"/>
    <property type="match status" value="1"/>
</dbReference>
<dbReference type="PANTHER" id="PTHR10145:SF6">
    <property type="entry name" value="TRANSCRIPTION ELONGATION FACTOR SPT6"/>
    <property type="match status" value="1"/>
</dbReference>
<dbReference type="GO" id="GO:0003677">
    <property type="term" value="F:DNA binding"/>
    <property type="evidence" value="ECO:0007669"/>
    <property type="project" value="InterPro"/>
</dbReference>
<dbReference type="Pfam" id="PF14632">
    <property type="entry name" value="SPT6_acidic"/>
    <property type="match status" value="1"/>
</dbReference>
<keyword evidence="5" id="KW-0158">Chromosome</keyword>
<feature type="coiled-coil region" evidence="13">
    <location>
        <begin position="308"/>
        <end position="335"/>
    </location>
</feature>
<evidence type="ECO:0000256" key="14">
    <source>
        <dbReference type="SAM" id="MobiDB-lite"/>
    </source>
</evidence>
<dbReference type="InterPro" id="IPR035019">
    <property type="entry name" value="Spt6_SH2_N"/>
</dbReference>
<dbReference type="Gene3D" id="1.10.150.850">
    <property type="entry name" value="Spt6, helix-hairpin-helix domain"/>
    <property type="match status" value="1"/>
</dbReference>
<evidence type="ECO:0000256" key="9">
    <source>
        <dbReference type="ARBA" id="ARBA00029871"/>
    </source>
</evidence>
<accession>A0A4U0W1X7</accession>
<dbReference type="OrthoDB" id="995477at2759"/>
<evidence type="ECO:0000256" key="11">
    <source>
        <dbReference type="ARBA" id="ARBA00080336"/>
    </source>
</evidence>
<dbReference type="FunFam" id="1.10.150.850:FF:000001">
    <property type="entry name" value="Transcription elongation factor spt6"/>
    <property type="match status" value="1"/>
</dbReference>
<reference evidence="16 17" key="1">
    <citation type="submission" date="2017-03" db="EMBL/GenBank/DDBJ databases">
        <title>Genomes of endolithic fungi from Antarctica.</title>
        <authorList>
            <person name="Coleine C."/>
            <person name="Masonjones S."/>
            <person name="Stajich J.E."/>
        </authorList>
    </citation>
    <scope>NUCLEOTIDE SEQUENCE [LARGE SCALE GENOMIC DNA]</scope>
    <source>
        <strain evidence="16 17">CCFEE 5187</strain>
    </source>
</reference>
<dbReference type="Gene3D" id="1.10.3500.10">
    <property type="entry name" value="Tex N-terminal region-like"/>
    <property type="match status" value="1"/>
</dbReference>
<dbReference type="InterPro" id="IPR028088">
    <property type="entry name" value="Spt6_HTH_DNA-bd_dom"/>
</dbReference>
<dbReference type="InterPro" id="IPR037027">
    <property type="entry name" value="YqgF/RNaseH-like_dom_sf"/>
</dbReference>
<dbReference type="CDD" id="cd09918">
    <property type="entry name" value="SH2_Nterm_SPT6_like"/>
    <property type="match status" value="1"/>
</dbReference>
<evidence type="ECO:0000256" key="8">
    <source>
        <dbReference type="ARBA" id="ARBA00023242"/>
    </source>
</evidence>
<feature type="compositionally biased region" description="Basic and acidic residues" evidence="14">
    <location>
        <begin position="92"/>
        <end position="102"/>
    </location>
</feature>
<feature type="compositionally biased region" description="Acidic residues" evidence="14">
    <location>
        <begin position="1"/>
        <end position="12"/>
    </location>
</feature>